<dbReference type="PROSITE" id="PS51233">
    <property type="entry name" value="VWFD"/>
    <property type="match status" value="1"/>
</dbReference>
<evidence type="ECO:0000256" key="4">
    <source>
        <dbReference type="ARBA" id="ARBA00023157"/>
    </source>
</evidence>
<evidence type="ECO:0000313" key="8">
    <source>
        <dbReference type="EMBL" id="KAB0338913.1"/>
    </source>
</evidence>
<evidence type="ECO:0000256" key="5">
    <source>
        <dbReference type="ARBA" id="ARBA00023180"/>
    </source>
</evidence>
<dbReference type="InterPro" id="IPR001846">
    <property type="entry name" value="VWF_type-D"/>
</dbReference>
<keyword evidence="4" id="KW-1015">Disulfide bond</keyword>
<dbReference type="SUPFAM" id="SSF57567">
    <property type="entry name" value="Serine protease inhibitors"/>
    <property type="match status" value="1"/>
</dbReference>
<evidence type="ECO:0000256" key="6">
    <source>
        <dbReference type="SAM" id="MobiDB-lite"/>
    </source>
</evidence>
<evidence type="ECO:0000313" key="9">
    <source>
        <dbReference type="Proteomes" id="UP000326458"/>
    </source>
</evidence>
<name>A0A5N3UQB1_MUNMU</name>
<keyword evidence="9" id="KW-1185">Reference proteome</keyword>
<feature type="compositionally biased region" description="Pro residues" evidence="6">
    <location>
        <begin position="183"/>
        <end position="193"/>
    </location>
</feature>
<dbReference type="Pfam" id="PF23244">
    <property type="entry name" value="VWF"/>
    <property type="match status" value="1"/>
</dbReference>
<reference evidence="8 9" key="1">
    <citation type="submission" date="2019-06" db="EMBL/GenBank/DDBJ databases">
        <title>Discovery of a novel chromosome fission-fusion reversal in muntjac.</title>
        <authorList>
            <person name="Mudd A.B."/>
            <person name="Bredeson J.V."/>
            <person name="Baum R."/>
            <person name="Hockemeyer D."/>
            <person name="Rokhsar D.S."/>
        </authorList>
    </citation>
    <scope>NUCLEOTIDE SEQUENCE [LARGE SCALE GENOMIC DNA]</scope>
    <source>
        <strain evidence="8">UTSW_UCB_Mm</strain>
        <tissue evidence="8">Fibroblast cell line</tissue>
    </source>
</reference>
<dbReference type="Proteomes" id="UP000326458">
    <property type="component" value="Unassembled WGS sequence"/>
</dbReference>
<evidence type="ECO:0000256" key="2">
    <source>
        <dbReference type="ARBA" id="ARBA00022525"/>
    </source>
</evidence>
<dbReference type="PANTHER" id="PTHR11339:SF408">
    <property type="entry name" value="MUCIN-5B"/>
    <property type="match status" value="1"/>
</dbReference>
<dbReference type="InterPro" id="IPR036084">
    <property type="entry name" value="Ser_inhib-like_sf"/>
</dbReference>
<dbReference type="SMART" id="SM00215">
    <property type="entry name" value="VWC_out"/>
    <property type="match status" value="1"/>
</dbReference>
<evidence type="ECO:0000256" key="3">
    <source>
        <dbReference type="ARBA" id="ARBA00022737"/>
    </source>
</evidence>
<feature type="domain" description="VWFD" evidence="7">
    <location>
        <begin position="96"/>
        <end position="193"/>
    </location>
</feature>
<dbReference type="Gene3D" id="2.10.25.10">
    <property type="entry name" value="Laminin"/>
    <property type="match status" value="1"/>
</dbReference>
<evidence type="ECO:0000259" key="7">
    <source>
        <dbReference type="PROSITE" id="PS51233"/>
    </source>
</evidence>
<dbReference type="InterPro" id="IPR001007">
    <property type="entry name" value="VWF_dom"/>
</dbReference>
<dbReference type="CDD" id="cd19941">
    <property type="entry name" value="TIL"/>
    <property type="match status" value="1"/>
</dbReference>
<organism evidence="8 9">
    <name type="scientific">Muntiacus muntjak</name>
    <name type="common">Barking deer</name>
    <name type="synonym">Indian muntjac</name>
    <dbReference type="NCBI Taxonomy" id="9888"/>
    <lineage>
        <taxon>Eukaryota</taxon>
        <taxon>Metazoa</taxon>
        <taxon>Chordata</taxon>
        <taxon>Craniata</taxon>
        <taxon>Vertebrata</taxon>
        <taxon>Euteleostomi</taxon>
        <taxon>Mammalia</taxon>
        <taxon>Eutheria</taxon>
        <taxon>Laurasiatheria</taxon>
        <taxon>Artiodactyla</taxon>
        <taxon>Ruminantia</taxon>
        <taxon>Pecora</taxon>
        <taxon>Cervidae</taxon>
        <taxon>Muntiacinae</taxon>
        <taxon>Muntiacus</taxon>
    </lineage>
</organism>
<dbReference type="GO" id="GO:0005615">
    <property type="term" value="C:extracellular space"/>
    <property type="evidence" value="ECO:0007669"/>
    <property type="project" value="TreeGrafter"/>
</dbReference>
<accession>A0A5N3UQB1</accession>
<dbReference type="AlphaFoldDB" id="A0A5N3UQB1"/>
<comment type="caution">
    <text evidence="8">The sequence shown here is derived from an EMBL/GenBank/DDBJ whole genome shotgun (WGS) entry which is preliminary data.</text>
</comment>
<feature type="region of interest" description="Disordered" evidence="6">
    <location>
        <begin position="170"/>
        <end position="193"/>
    </location>
</feature>
<gene>
    <name evidence="8" type="ORF">FD754_024257</name>
</gene>
<dbReference type="FunFam" id="2.10.25.10:FF:000414">
    <property type="entry name" value="von Willebrand factor"/>
    <property type="match status" value="1"/>
</dbReference>
<keyword evidence="2" id="KW-0964">Secreted</keyword>
<proteinExistence type="predicted"/>
<evidence type="ECO:0000256" key="1">
    <source>
        <dbReference type="ARBA" id="ARBA00004613"/>
    </source>
</evidence>
<dbReference type="Pfam" id="PF00094">
    <property type="entry name" value="VWD"/>
    <property type="match status" value="1"/>
</dbReference>
<dbReference type="GO" id="GO:0031012">
    <property type="term" value="C:extracellular matrix"/>
    <property type="evidence" value="ECO:0007669"/>
    <property type="project" value="TreeGrafter"/>
</dbReference>
<dbReference type="EMBL" id="VCEA01002869">
    <property type="protein sequence ID" value="KAB0338913.1"/>
    <property type="molecule type" value="Genomic_DNA"/>
</dbReference>
<dbReference type="InterPro" id="IPR050780">
    <property type="entry name" value="Mucin_vWF_Thrombospondin_sf"/>
</dbReference>
<comment type="subcellular location">
    <subcellularLocation>
        <location evidence="1">Secreted</location>
    </subcellularLocation>
</comment>
<sequence length="193" mass="20147">MVFLDCSNASADAPGAECVRSCHTLDVDCFSTHCVSGCVCPVGLLSDGNGGCVAKEDCPCLHNEAAYKPGEVIKVDCNTCTCRGRRWECSDRPCLGTCVAYGDGHFLTFDGERYGFEGSCEYTLAQDYCAGSDAANGTFRVVTENVPCGTTGVTCSKAVKIFLGVSEPGATPHSAVLSEPRRGPGPPDHSPGS</sequence>
<protein>
    <recommendedName>
        <fullName evidence="7">VWFD domain-containing protein</fullName>
    </recommendedName>
</protein>
<keyword evidence="5" id="KW-0325">Glycoprotein</keyword>
<keyword evidence="3" id="KW-0677">Repeat</keyword>
<dbReference type="PANTHER" id="PTHR11339">
    <property type="entry name" value="EXTRACELLULAR MATRIX GLYCOPROTEIN RELATED"/>
    <property type="match status" value="1"/>
</dbReference>